<name>A0A133XY09_9LACT</name>
<proteinExistence type="predicted"/>
<accession>A0A133XY09</accession>
<dbReference type="EMBL" id="LSCQ01000055">
    <property type="protein sequence ID" value="KXB35828.1"/>
    <property type="molecule type" value="Genomic_DNA"/>
</dbReference>
<dbReference type="Proteomes" id="UP000070422">
    <property type="component" value="Unassembled WGS sequence"/>
</dbReference>
<evidence type="ECO:0000313" key="1">
    <source>
        <dbReference type="EMBL" id="KXB35828.1"/>
    </source>
</evidence>
<dbReference type="PATRIC" id="fig|87541.4.peg.1153"/>
<sequence>MGDLYKFGKVFKKFSWIPFLYGLFIIEKKVSILEGRAEK</sequence>
<comment type="caution">
    <text evidence="1">The sequence shown here is derived from an EMBL/GenBank/DDBJ whole genome shotgun (WGS) entry which is preliminary data.</text>
</comment>
<dbReference type="AlphaFoldDB" id="A0A133XY09"/>
<organism evidence="1 2">
    <name type="scientific">Aerococcus christensenii</name>
    <dbReference type="NCBI Taxonomy" id="87541"/>
    <lineage>
        <taxon>Bacteria</taxon>
        <taxon>Bacillati</taxon>
        <taxon>Bacillota</taxon>
        <taxon>Bacilli</taxon>
        <taxon>Lactobacillales</taxon>
        <taxon>Aerococcaceae</taxon>
        <taxon>Aerococcus</taxon>
    </lineage>
</organism>
<evidence type="ECO:0000313" key="2">
    <source>
        <dbReference type="Proteomes" id="UP000070422"/>
    </source>
</evidence>
<gene>
    <name evidence="1" type="ORF">HMPREF3187_01165</name>
</gene>
<protein>
    <submittedName>
        <fullName evidence="1">Uncharacterized protein</fullName>
    </submittedName>
</protein>
<reference evidence="1 2" key="1">
    <citation type="submission" date="2016-01" db="EMBL/GenBank/DDBJ databases">
        <authorList>
            <person name="Oliw E.H."/>
        </authorList>
    </citation>
    <scope>NUCLEOTIDE SEQUENCE [LARGE SCALE GENOMIC DNA]</scope>
    <source>
        <strain evidence="1 2">KA00635</strain>
    </source>
</reference>